<keyword evidence="6" id="KW-0862">Zinc</keyword>
<keyword evidence="5" id="KW-0863">Zinc-finger</keyword>
<name>A0ABN8B6R1_CHISP</name>
<accession>A0ABN8B6R1</accession>
<proteinExistence type="predicted"/>
<protein>
    <recommendedName>
        <fullName evidence="11">EF-hand domain-containing protein</fullName>
    </recommendedName>
</protein>
<keyword evidence="7" id="KW-0106">Calcium</keyword>
<dbReference type="Pfam" id="PF09068">
    <property type="entry name" value="EF-hand_2"/>
    <property type="match status" value="1"/>
</dbReference>
<dbReference type="Gene3D" id="3.30.60.90">
    <property type="match status" value="1"/>
</dbReference>
<dbReference type="SUPFAM" id="SSF57850">
    <property type="entry name" value="RING/U-box"/>
    <property type="match status" value="1"/>
</dbReference>
<dbReference type="InterPro" id="IPR015153">
    <property type="entry name" value="EF-hand_dom_typ1"/>
</dbReference>
<evidence type="ECO:0000256" key="2">
    <source>
        <dbReference type="ARBA" id="ARBA00004278"/>
    </source>
</evidence>
<evidence type="ECO:0000256" key="1">
    <source>
        <dbReference type="ARBA" id="ARBA00004245"/>
    </source>
</evidence>
<keyword evidence="3" id="KW-0963">Cytoplasm</keyword>
<evidence type="ECO:0000256" key="4">
    <source>
        <dbReference type="ARBA" id="ARBA00022723"/>
    </source>
</evidence>
<feature type="coiled-coil region" evidence="9">
    <location>
        <begin position="580"/>
        <end position="607"/>
    </location>
</feature>
<feature type="compositionally biased region" description="Basic and acidic residues" evidence="10">
    <location>
        <begin position="342"/>
        <end position="359"/>
    </location>
</feature>
<organism evidence="12 13">
    <name type="scientific">Chilo suppressalis</name>
    <name type="common">Asiatic rice borer moth</name>
    <dbReference type="NCBI Taxonomy" id="168631"/>
    <lineage>
        <taxon>Eukaryota</taxon>
        <taxon>Metazoa</taxon>
        <taxon>Ecdysozoa</taxon>
        <taxon>Arthropoda</taxon>
        <taxon>Hexapoda</taxon>
        <taxon>Insecta</taxon>
        <taxon>Pterygota</taxon>
        <taxon>Neoptera</taxon>
        <taxon>Endopterygota</taxon>
        <taxon>Lepidoptera</taxon>
        <taxon>Glossata</taxon>
        <taxon>Ditrysia</taxon>
        <taxon>Pyraloidea</taxon>
        <taxon>Crambidae</taxon>
        <taxon>Crambinae</taxon>
        <taxon>Chilo</taxon>
    </lineage>
</organism>
<dbReference type="SUPFAM" id="SSF47473">
    <property type="entry name" value="EF-hand"/>
    <property type="match status" value="1"/>
</dbReference>
<dbReference type="InterPro" id="IPR011992">
    <property type="entry name" value="EF-hand-dom_pair"/>
</dbReference>
<keyword evidence="9" id="KW-0175">Coiled coil</keyword>
<evidence type="ECO:0000259" key="11">
    <source>
        <dbReference type="Pfam" id="PF09068"/>
    </source>
</evidence>
<dbReference type="Proteomes" id="UP001153292">
    <property type="component" value="Chromosome 19"/>
</dbReference>
<evidence type="ECO:0000256" key="8">
    <source>
        <dbReference type="ARBA" id="ARBA00023212"/>
    </source>
</evidence>
<evidence type="ECO:0000256" key="3">
    <source>
        <dbReference type="ARBA" id="ARBA00022490"/>
    </source>
</evidence>
<keyword evidence="13" id="KW-1185">Reference proteome</keyword>
<evidence type="ECO:0000313" key="13">
    <source>
        <dbReference type="Proteomes" id="UP001153292"/>
    </source>
</evidence>
<keyword evidence="8" id="KW-0206">Cytoskeleton</keyword>
<feature type="domain" description="EF-hand" evidence="11">
    <location>
        <begin position="35"/>
        <end position="152"/>
    </location>
</feature>
<dbReference type="Gene3D" id="6.10.140.70">
    <property type="match status" value="1"/>
</dbReference>
<feature type="region of interest" description="Disordered" evidence="10">
    <location>
        <begin position="340"/>
        <end position="362"/>
    </location>
</feature>
<reference evidence="12" key="1">
    <citation type="submission" date="2021-12" db="EMBL/GenBank/DDBJ databases">
        <authorList>
            <person name="King R."/>
        </authorList>
    </citation>
    <scope>NUCLEOTIDE SEQUENCE</scope>
</reference>
<dbReference type="InterPro" id="IPR050774">
    <property type="entry name" value="KCMF1/Dystrophin"/>
</dbReference>
<evidence type="ECO:0000256" key="7">
    <source>
        <dbReference type="ARBA" id="ARBA00022837"/>
    </source>
</evidence>
<sequence>MALTNWRKVENEVGYPCYIEDTTGKQQYDHPQFLKILQSLEDFGGIKYNVYKIAFKMTGLQKQLRVPPLRISAGVFARHQLSLSETSLSLDTAELEAVLGDIYFAAEKEGLFDGDVDLTVDLLINLLLNVYDKDRKEPIRVLAAKTLIIILSEESASDKWVALANCCADHNGCVSPRRLSALLTNVTALSQYFGSSTEHLQSDVNSCFDKNAGMLGVSARSVAEWGVQCSSSTRWLSVMQRINASRSSANTNVSCASCTQPIVQMLKFKCSKCVNIYFCEKCYLYDKDLTSVRGHKKTHLINEIVDGEIKLGECLSFMKGMKRFFFCTRTKKRKMAKKCSKKSTDKVENHGTVRRKSDGKPAMFTSTVGKASGNCVNNSPATMLQDIIMQLETQNKALKDLSNQLHGTAKDQEENGLMRKVDTHWTQISTQINRLKVLKDNLSSSSQILDTETHKQEKVERPQAFDLFSPIPVLEEKQSKVTESMKSKPRVLSLDSGNFSVVSKQTDSQNLLTMSGDALKPVVGHSNTDSISTVSMNDISHWYTENNPSGNKTHDLLCKQDTNQSISATEKKYAADIRSMASSNDKMKELNADLDTVLDRLQQILTNNFAVDDSCFDNTQLRETANEMEGLLGTLIRGVEQRATLNTTKGLV</sequence>
<comment type="subcellular location">
    <subcellularLocation>
        <location evidence="2">Cell membrane</location>
        <location evidence="2">Sarcolemma</location>
        <topology evidence="2">Peripheral membrane protein</topology>
        <orientation evidence="2">Cytoplasmic side</orientation>
    </subcellularLocation>
    <subcellularLocation>
        <location evidence="1">Cytoplasm</location>
        <location evidence="1">Cytoskeleton</location>
    </subcellularLocation>
</comment>
<evidence type="ECO:0000256" key="10">
    <source>
        <dbReference type="SAM" id="MobiDB-lite"/>
    </source>
</evidence>
<evidence type="ECO:0000256" key="5">
    <source>
        <dbReference type="ARBA" id="ARBA00022771"/>
    </source>
</evidence>
<evidence type="ECO:0000256" key="9">
    <source>
        <dbReference type="SAM" id="Coils"/>
    </source>
</evidence>
<dbReference type="PANTHER" id="PTHR12268">
    <property type="entry name" value="E3 UBIQUITIN-PROTEIN LIGASE KCMF1"/>
    <property type="match status" value="1"/>
</dbReference>
<dbReference type="PANTHER" id="PTHR12268:SF14">
    <property type="entry name" value="DYSTROPHIN-1"/>
    <property type="match status" value="1"/>
</dbReference>
<dbReference type="InterPro" id="IPR043145">
    <property type="entry name" value="Znf_ZZ_sf"/>
</dbReference>
<dbReference type="EMBL" id="OU963912">
    <property type="protein sequence ID" value="CAH0401439.1"/>
    <property type="molecule type" value="Genomic_DNA"/>
</dbReference>
<dbReference type="Gene3D" id="1.10.238.10">
    <property type="entry name" value="EF-hand"/>
    <property type="match status" value="2"/>
</dbReference>
<keyword evidence="4" id="KW-0479">Metal-binding</keyword>
<evidence type="ECO:0000313" key="12">
    <source>
        <dbReference type="EMBL" id="CAH0401439.1"/>
    </source>
</evidence>
<gene>
    <name evidence="12" type="ORF">CHILSU_LOCUS4663</name>
</gene>
<evidence type="ECO:0000256" key="6">
    <source>
        <dbReference type="ARBA" id="ARBA00022833"/>
    </source>
</evidence>